<name>A0ABR5B6I1_CRYGA</name>
<dbReference type="Pfam" id="PF13391">
    <property type="entry name" value="HNH_2"/>
    <property type="match status" value="1"/>
</dbReference>
<gene>
    <name evidence="2" type="ORF">I314_05174</name>
</gene>
<feature type="domain" description="HNH nuclease" evidence="1">
    <location>
        <begin position="147"/>
        <end position="207"/>
    </location>
</feature>
<proteinExistence type="predicted"/>
<evidence type="ECO:0000313" key="2">
    <source>
        <dbReference type="EMBL" id="KIR58762.1"/>
    </source>
</evidence>
<dbReference type="Proteomes" id="UP000053800">
    <property type="component" value="Unassembled WGS sequence"/>
</dbReference>
<organism evidence="2 3">
    <name type="scientific">Cryptococcus bacillisporus CA1873</name>
    <dbReference type="NCBI Taxonomy" id="1296111"/>
    <lineage>
        <taxon>Eukaryota</taxon>
        <taxon>Fungi</taxon>
        <taxon>Dikarya</taxon>
        <taxon>Basidiomycota</taxon>
        <taxon>Agaricomycotina</taxon>
        <taxon>Tremellomycetes</taxon>
        <taxon>Tremellales</taxon>
        <taxon>Cryptococcaceae</taxon>
        <taxon>Cryptococcus</taxon>
        <taxon>Cryptococcus gattii species complex</taxon>
    </lineage>
</organism>
<keyword evidence="3" id="KW-1185">Reference proteome</keyword>
<dbReference type="InterPro" id="IPR003615">
    <property type="entry name" value="HNH_nuc"/>
</dbReference>
<reference evidence="2 3" key="1">
    <citation type="submission" date="2015-01" db="EMBL/GenBank/DDBJ databases">
        <title>The Genome Sequence of Cryptococcus gattii CA1873.</title>
        <authorList>
            <consortium name="The Broad Institute Genomics Platform"/>
            <person name="Cuomo C."/>
            <person name="Litvintseva A."/>
            <person name="Chen Y."/>
            <person name="Heitman J."/>
            <person name="Sun S."/>
            <person name="Springer D."/>
            <person name="Dromer F."/>
            <person name="Young S."/>
            <person name="Zeng Q."/>
            <person name="Gargeya S."/>
            <person name="Abouelleil A."/>
            <person name="Alvarado L."/>
            <person name="Chapman S.B."/>
            <person name="Gainer-Dewar J."/>
            <person name="Goldberg J."/>
            <person name="Griggs A."/>
            <person name="Gujja S."/>
            <person name="Hansen M."/>
            <person name="Howarth C."/>
            <person name="Imamovic A."/>
            <person name="Larimer J."/>
            <person name="Murphy C."/>
            <person name="Naylor J."/>
            <person name="Pearson M."/>
            <person name="Priest M."/>
            <person name="Roberts A."/>
            <person name="Saif S."/>
            <person name="Shea T."/>
            <person name="Sykes S."/>
            <person name="Wortman J."/>
            <person name="Nusbaum C."/>
            <person name="Birren B."/>
        </authorList>
    </citation>
    <scope>NUCLEOTIDE SEQUENCE [LARGE SCALE GENOMIC DNA]</scope>
    <source>
        <strain evidence="2 3">CA1873</strain>
    </source>
</reference>
<dbReference type="EMBL" id="KN848903">
    <property type="protein sequence ID" value="KIR58762.1"/>
    <property type="molecule type" value="Genomic_DNA"/>
</dbReference>
<sequence length="291" mass="33063">MAKGYVLAQHSWKDSEVIAISSYDDQLIGTFPLSFIKRSGLNTWAFISDIVHQLVDIVEGGVITTRNGEPVVLQEAPYAGKFMFVPHRELTVADKRANITFARGPESHRKNVAANLNASQSTFSDSKRSTARQNEFRTALIARDYCCLVTDAPYTKCTASHIIPQSRPDIYSNVLSIFYPPPIFAASAGLLLRDDIHHAFDRFELSFYFQDGVYYVHFFILQSTRDRELHGKELRFDRFRGPEEDRPEPKFLRWHYNQCIKARIRGFAAGLKLPSTSSEAVIMSTNTSVEE</sequence>
<evidence type="ECO:0000313" key="3">
    <source>
        <dbReference type="Proteomes" id="UP000053800"/>
    </source>
</evidence>
<evidence type="ECO:0000259" key="1">
    <source>
        <dbReference type="Pfam" id="PF13391"/>
    </source>
</evidence>
<protein>
    <recommendedName>
        <fullName evidence="1">HNH nuclease domain-containing protein</fullName>
    </recommendedName>
</protein>
<accession>A0ABR5B6I1</accession>